<name>A0ABW3I3L9_9FLAO</name>
<feature type="chain" id="PRO_5046714929" evidence="1">
    <location>
        <begin position="20"/>
        <end position="126"/>
    </location>
</feature>
<protein>
    <submittedName>
        <fullName evidence="2">Uncharacterized protein</fullName>
    </submittedName>
</protein>
<organism evidence="2 3">
    <name type="scientific">Pseudofulvibacter geojedonensis</name>
    <dbReference type="NCBI Taxonomy" id="1123758"/>
    <lineage>
        <taxon>Bacteria</taxon>
        <taxon>Pseudomonadati</taxon>
        <taxon>Bacteroidota</taxon>
        <taxon>Flavobacteriia</taxon>
        <taxon>Flavobacteriales</taxon>
        <taxon>Flavobacteriaceae</taxon>
        <taxon>Pseudofulvibacter</taxon>
    </lineage>
</organism>
<feature type="signal peptide" evidence="1">
    <location>
        <begin position="1"/>
        <end position="19"/>
    </location>
</feature>
<proteinExistence type="predicted"/>
<accession>A0ABW3I3L9</accession>
<dbReference type="EMBL" id="JBHTJM010000009">
    <property type="protein sequence ID" value="MFD0964483.1"/>
    <property type="molecule type" value="Genomic_DNA"/>
</dbReference>
<keyword evidence="1" id="KW-0732">Signal</keyword>
<dbReference type="RefSeq" id="WP_377716028.1">
    <property type="nucleotide sequence ID" value="NZ_JBHTJM010000009.1"/>
</dbReference>
<keyword evidence="3" id="KW-1185">Reference proteome</keyword>
<evidence type="ECO:0000313" key="2">
    <source>
        <dbReference type="EMBL" id="MFD0964483.1"/>
    </source>
</evidence>
<reference evidence="3" key="1">
    <citation type="journal article" date="2019" name="Int. J. Syst. Evol. Microbiol.">
        <title>The Global Catalogue of Microorganisms (GCM) 10K type strain sequencing project: providing services to taxonomists for standard genome sequencing and annotation.</title>
        <authorList>
            <consortium name="The Broad Institute Genomics Platform"/>
            <consortium name="The Broad Institute Genome Sequencing Center for Infectious Disease"/>
            <person name="Wu L."/>
            <person name="Ma J."/>
        </authorList>
    </citation>
    <scope>NUCLEOTIDE SEQUENCE [LARGE SCALE GENOMIC DNA]</scope>
    <source>
        <strain evidence="3">CCUG 62114</strain>
    </source>
</reference>
<dbReference type="Proteomes" id="UP001596997">
    <property type="component" value="Unassembled WGS sequence"/>
</dbReference>
<evidence type="ECO:0000256" key="1">
    <source>
        <dbReference type="SAM" id="SignalP"/>
    </source>
</evidence>
<sequence>MKNIVLIVSFLFFALHMNAQDKQLAFDEAKINVFFKGFKLLDKEDYSLSLSPNYIKDNQKGFSIYEPITHQNLTYNPEMIVTNGSLSLDNLTRNIKRDSFNPHGATDFKNALGIGVANTILQLLQK</sequence>
<gene>
    <name evidence="2" type="ORF">ACFQ1O_10755</name>
</gene>
<comment type="caution">
    <text evidence="2">The sequence shown here is derived from an EMBL/GenBank/DDBJ whole genome shotgun (WGS) entry which is preliminary data.</text>
</comment>
<evidence type="ECO:0000313" key="3">
    <source>
        <dbReference type="Proteomes" id="UP001596997"/>
    </source>
</evidence>